<evidence type="ECO:0000313" key="1">
    <source>
        <dbReference type="EMBL" id="KAI9264213.1"/>
    </source>
</evidence>
<sequence length="101" mass="11259">MAAKCKHGRCAIGGFFLPESSSFEVLLGCFFSIVTGHRASWYNWVREAGLFGVFRSRLFGSGRHVLVDGSTSSVRSKSKGEVQREYGLCTFNFGFCREGWC</sequence>
<dbReference type="Proteomes" id="UP001209540">
    <property type="component" value="Unassembled WGS sequence"/>
</dbReference>
<evidence type="ECO:0000313" key="2">
    <source>
        <dbReference type="Proteomes" id="UP001209540"/>
    </source>
</evidence>
<keyword evidence="2" id="KW-1185">Reference proteome</keyword>
<reference evidence="1" key="2">
    <citation type="submission" date="2023-02" db="EMBL/GenBank/DDBJ databases">
        <authorList>
            <consortium name="DOE Joint Genome Institute"/>
            <person name="Mondo S.J."/>
            <person name="Chang Y."/>
            <person name="Wang Y."/>
            <person name="Ahrendt S."/>
            <person name="Andreopoulos W."/>
            <person name="Barry K."/>
            <person name="Beard J."/>
            <person name="Benny G.L."/>
            <person name="Blankenship S."/>
            <person name="Bonito G."/>
            <person name="Cuomo C."/>
            <person name="Desiro A."/>
            <person name="Gervers K.A."/>
            <person name="Hundley H."/>
            <person name="Kuo A."/>
            <person name="LaButti K."/>
            <person name="Lang B.F."/>
            <person name="Lipzen A."/>
            <person name="O'Donnell K."/>
            <person name="Pangilinan J."/>
            <person name="Reynolds N."/>
            <person name="Sandor L."/>
            <person name="Smith M.W."/>
            <person name="Tsang A."/>
            <person name="Grigoriev I.V."/>
            <person name="Stajich J.E."/>
            <person name="Spatafora J.W."/>
        </authorList>
    </citation>
    <scope>NUCLEOTIDE SEQUENCE</scope>
    <source>
        <strain evidence="1">RSA 2281</strain>
    </source>
</reference>
<dbReference type="AlphaFoldDB" id="A0AAD5K1B9"/>
<accession>A0AAD5K1B9</accession>
<protein>
    <submittedName>
        <fullName evidence="1">Uncharacterized protein</fullName>
    </submittedName>
</protein>
<dbReference type="EMBL" id="JAIXMP010000012">
    <property type="protein sequence ID" value="KAI9264213.1"/>
    <property type="molecule type" value="Genomic_DNA"/>
</dbReference>
<proteinExistence type="predicted"/>
<gene>
    <name evidence="1" type="ORF">BDA99DRAFT_536938</name>
</gene>
<reference evidence="1" key="1">
    <citation type="journal article" date="2022" name="IScience">
        <title>Evolution of zygomycete secretomes and the origins of terrestrial fungal ecologies.</title>
        <authorList>
            <person name="Chang Y."/>
            <person name="Wang Y."/>
            <person name="Mondo S."/>
            <person name="Ahrendt S."/>
            <person name="Andreopoulos W."/>
            <person name="Barry K."/>
            <person name="Beard J."/>
            <person name="Benny G.L."/>
            <person name="Blankenship S."/>
            <person name="Bonito G."/>
            <person name="Cuomo C."/>
            <person name="Desiro A."/>
            <person name="Gervers K.A."/>
            <person name="Hundley H."/>
            <person name="Kuo A."/>
            <person name="LaButti K."/>
            <person name="Lang B.F."/>
            <person name="Lipzen A."/>
            <person name="O'Donnell K."/>
            <person name="Pangilinan J."/>
            <person name="Reynolds N."/>
            <person name="Sandor L."/>
            <person name="Smith M.E."/>
            <person name="Tsang A."/>
            <person name="Grigoriev I.V."/>
            <person name="Stajich J.E."/>
            <person name="Spatafora J.W."/>
        </authorList>
    </citation>
    <scope>NUCLEOTIDE SEQUENCE</scope>
    <source>
        <strain evidence="1">RSA 2281</strain>
    </source>
</reference>
<name>A0AAD5K1B9_9FUNG</name>
<comment type="caution">
    <text evidence="1">The sequence shown here is derived from an EMBL/GenBank/DDBJ whole genome shotgun (WGS) entry which is preliminary data.</text>
</comment>
<organism evidence="1 2">
    <name type="scientific">Phascolomyces articulosus</name>
    <dbReference type="NCBI Taxonomy" id="60185"/>
    <lineage>
        <taxon>Eukaryota</taxon>
        <taxon>Fungi</taxon>
        <taxon>Fungi incertae sedis</taxon>
        <taxon>Mucoromycota</taxon>
        <taxon>Mucoromycotina</taxon>
        <taxon>Mucoromycetes</taxon>
        <taxon>Mucorales</taxon>
        <taxon>Lichtheimiaceae</taxon>
        <taxon>Phascolomyces</taxon>
    </lineage>
</organism>